<evidence type="ECO:0000256" key="4">
    <source>
        <dbReference type="ARBA" id="ARBA00022679"/>
    </source>
</evidence>
<dbReference type="OrthoDB" id="430354at2759"/>
<keyword evidence="4 11" id="KW-0808">Transferase</keyword>
<keyword evidence="9" id="KW-0325">Glycoprotein</keyword>
<evidence type="ECO:0000256" key="10">
    <source>
        <dbReference type="SAM" id="Phobius"/>
    </source>
</evidence>
<organism evidence="11 12">
    <name type="scientific">Neolecta irregularis (strain DAH-3)</name>
    <dbReference type="NCBI Taxonomy" id="1198029"/>
    <lineage>
        <taxon>Eukaryota</taxon>
        <taxon>Fungi</taxon>
        <taxon>Dikarya</taxon>
        <taxon>Ascomycota</taxon>
        <taxon>Taphrinomycotina</taxon>
        <taxon>Neolectales</taxon>
        <taxon>Neolectaceae</taxon>
        <taxon>Neolecta</taxon>
    </lineage>
</organism>
<evidence type="ECO:0000256" key="3">
    <source>
        <dbReference type="ARBA" id="ARBA00022676"/>
    </source>
</evidence>
<evidence type="ECO:0000256" key="8">
    <source>
        <dbReference type="ARBA" id="ARBA00023136"/>
    </source>
</evidence>
<dbReference type="STRING" id="1198029.A0A1U7LIY7"/>
<comment type="caution">
    <text evidence="11">The sequence shown here is derived from an EMBL/GenBank/DDBJ whole genome shotgun (WGS) entry which is preliminary data.</text>
</comment>
<name>A0A1U7LIY7_NEOID</name>
<evidence type="ECO:0000256" key="9">
    <source>
        <dbReference type="ARBA" id="ARBA00023180"/>
    </source>
</evidence>
<dbReference type="AlphaFoldDB" id="A0A1U7LIY7"/>
<dbReference type="Proteomes" id="UP000186594">
    <property type="component" value="Unassembled WGS sequence"/>
</dbReference>
<evidence type="ECO:0000313" key="12">
    <source>
        <dbReference type="Proteomes" id="UP000186594"/>
    </source>
</evidence>
<protein>
    <submittedName>
        <fullName evidence="11">Putative alpha-1,3-mannosyltransferase MNN15</fullName>
    </submittedName>
</protein>
<keyword evidence="8 10" id="KW-0472">Membrane</keyword>
<accession>A0A1U7LIY7</accession>
<comment type="similarity">
    <text evidence="2">Belongs to the MNN1/MNT family.</text>
</comment>
<sequence>MFPPSFFLCRKITIACRLTFAVVISLCLLFYGKSIATFAELQLSPIPRAPIDLRAIEVLQNIEESSRRHYNPDILDYIEIKPYAQDFTALWNIHINNETRPPEVEDQLKETISNVAEILYPWTTAGQNRTFIQFIETIFIRDKGIVITPGRKQFRMCLHLVFSLRKIHQTSLPIEIVYAGDEDLTEQERNLLAGAGDNIHFIDIKQILTDPHNLIELPGMWAIKPFAILVSSFKEVVLIDADGIFLQNPEVVFQEQGYKETGTIFYHDRIIGGPSDNSFRLAETWLKNTKYLEDIKKDSHWLARRTGYEQESGVVVIDKMRTLSGLLMTCHMNLKRQREKISYVHFLGDKETFWLGYGISETPFRFTPGYVGIIGHYDGNTTTHACSLQMLHVDEGGHPLWMNNGLLSFKKGNGDLYATFEAWGYGESGRWSAAHDCLYYNEFKYGADTGSLSPIHPPLKELLNRMISLAKEMDKTAVKAGLITIVPGRNG</sequence>
<evidence type="ECO:0000256" key="5">
    <source>
        <dbReference type="ARBA" id="ARBA00022692"/>
    </source>
</evidence>
<evidence type="ECO:0000256" key="2">
    <source>
        <dbReference type="ARBA" id="ARBA00009105"/>
    </source>
</evidence>
<keyword evidence="12" id="KW-1185">Reference proteome</keyword>
<dbReference type="SUPFAM" id="SSF53448">
    <property type="entry name" value="Nucleotide-diphospho-sugar transferases"/>
    <property type="match status" value="1"/>
</dbReference>
<dbReference type="Pfam" id="PF11051">
    <property type="entry name" value="Mannosyl_trans3"/>
    <property type="match status" value="1"/>
</dbReference>
<keyword evidence="7 10" id="KW-1133">Transmembrane helix</keyword>
<keyword evidence="6" id="KW-0735">Signal-anchor</keyword>
<dbReference type="GO" id="GO:0005794">
    <property type="term" value="C:Golgi apparatus"/>
    <property type="evidence" value="ECO:0007669"/>
    <property type="project" value="TreeGrafter"/>
</dbReference>
<dbReference type="InterPro" id="IPR022751">
    <property type="entry name" value="Alpha_mannosyltransferase"/>
</dbReference>
<keyword evidence="5 10" id="KW-0812">Transmembrane</keyword>
<evidence type="ECO:0000256" key="1">
    <source>
        <dbReference type="ARBA" id="ARBA00004606"/>
    </source>
</evidence>
<dbReference type="PANTHER" id="PTHR31392">
    <property type="entry name" value="ALPHA-1,3-MANNOSYLTRANSFERASE MNN1-RELATED"/>
    <property type="match status" value="1"/>
</dbReference>
<evidence type="ECO:0000256" key="6">
    <source>
        <dbReference type="ARBA" id="ARBA00022968"/>
    </source>
</evidence>
<evidence type="ECO:0000256" key="7">
    <source>
        <dbReference type="ARBA" id="ARBA00022989"/>
    </source>
</evidence>
<feature type="transmembrane region" description="Helical" evidence="10">
    <location>
        <begin position="12"/>
        <end position="32"/>
    </location>
</feature>
<proteinExistence type="inferred from homology"/>
<keyword evidence="3 11" id="KW-0328">Glycosyltransferase</keyword>
<dbReference type="OMA" id="WIGYEMV"/>
<dbReference type="InterPro" id="IPR029044">
    <property type="entry name" value="Nucleotide-diphossugar_trans"/>
</dbReference>
<dbReference type="GO" id="GO:0000033">
    <property type="term" value="F:alpha-1,3-mannosyltransferase activity"/>
    <property type="evidence" value="ECO:0007669"/>
    <property type="project" value="TreeGrafter"/>
</dbReference>
<dbReference type="GO" id="GO:0006493">
    <property type="term" value="P:protein O-linked glycosylation"/>
    <property type="evidence" value="ECO:0007669"/>
    <property type="project" value="TreeGrafter"/>
</dbReference>
<gene>
    <name evidence="11" type="ORF">NEOLI_004366</name>
</gene>
<reference evidence="11 12" key="1">
    <citation type="submission" date="2016-04" db="EMBL/GenBank/DDBJ databases">
        <title>Evolutionary innovation and constraint leading to complex multicellularity in the Ascomycota.</title>
        <authorList>
            <person name="Cisse O."/>
            <person name="Nguyen A."/>
            <person name="Hewitt D.A."/>
            <person name="Jedd G."/>
            <person name="Stajich J.E."/>
        </authorList>
    </citation>
    <scope>NUCLEOTIDE SEQUENCE [LARGE SCALE GENOMIC DNA]</scope>
    <source>
        <strain evidence="11 12">DAH-3</strain>
    </source>
</reference>
<comment type="subcellular location">
    <subcellularLocation>
        <location evidence="1">Membrane</location>
        <topology evidence="1">Single-pass type II membrane protein</topology>
    </subcellularLocation>
</comment>
<dbReference type="PANTHER" id="PTHR31392:SF1">
    <property type="entry name" value="ALPHA-1,3-MANNOSYLTRANSFERASE MNN1-RELATED"/>
    <property type="match status" value="1"/>
</dbReference>
<dbReference type="EMBL" id="LXFE01003020">
    <property type="protein sequence ID" value="OLL22588.1"/>
    <property type="molecule type" value="Genomic_DNA"/>
</dbReference>
<evidence type="ECO:0000313" key="11">
    <source>
        <dbReference type="EMBL" id="OLL22588.1"/>
    </source>
</evidence>
<dbReference type="GO" id="GO:0016020">
    <property type="term" value="C:membrane"/>
    <property type="evidence" value="ECO:0007669"/>
    <property type="project" value="UniProtKB-SubCell"/>
</dbReference>